<evidence type="ECO:0000313" key="5">
    <source>
        <dbReference type="EMBL" id="KAE8130270.1"/>
    </source>
</evidence>
<dbReference type="InterPro" id="IPR052708">
    <property type="entry name" value="PxpC"/>
</dbReference>
<keyword evidence="3" id="KW-0067">ATP-binding</keyword>
<reference evidence="5 6" key="1">
    <citation type="submission" date="2018-04" db="EMBL/GenBank/DDBJ databases">
        <authorList>
            <person name="Eckel V.P."/>
            <person name="Vogel R.F."/>
        </authorList>
    </citation>
    <scope>NUCLEOTIDE SEQUENCE [LARGE SCALE GENOMIC DNA]</scope>
    <source>
        <strain evidence="6">TMW 2.1764</strain>
    </source>
</reference>
<dbReference type="Gene3D" id="2.40.100.10">
    <property type="entry name" value="Cyclophilin-like"/>
    <property type="match status" value="1"/>
</dbReference>
<sequence length="348" mass="36912">MGSIQRTRHARYGGATMTITVNYAGHAVVTDLGRSKGPVRGLSVYGALDQASARTANALVGNAPNAPLLECLADGLTFTVDNDDVLIAVTGSPMDHASVDDEPLDMNTPISVKAGQQVVLGNAVGGLRTYLAIRGSLAAPRLLGSCAPDTMLGFGLRLHDGDTIETLLPSPPLSDLFEGIPYINLHVPSPRFDDDILVPVLKGPDWSEFTDAGEILTTERYIVDPRSNHVGIRLSGTTPQRSENRGEVLSRAVPVGAIEVPADNALLALQRGRGITAGYPVLAVVSSCGQSRVAQARPGQQLRFSLCDITSASAAARQQQRTISDIATRVNALLHASWRVVPENEWTL</sequence>
<dbReference type="EMBL" id="QDAG01000001">
    <property type="protein sequence ID" value="KAE8130270.1"/>
    <property type="molecule type" value="Genomic_DNA"/>
</dbReference>
<comment type="caution">
    <text evidence="5">The sequence shown here is derived from an EMBL/GenBank/DDBJ whole genome shotgun (WGS) entry which is preliminary data.</text>
</comment>
<feature type="domain" description="Carboxyltransferase" evidence="4">
    <location>
        <begin position="41"/>
        <end position="322"/>
    </location>
</feature>
<evidence type="ECO:0000256" key="2">
    <source>
        <dbReference type="ARBA" id="ARBA00022801"/>
    </source>
</evidence>
<protein>
    <submittedName>
        <fullName evidence="5">Allophanate hydrolase</fullName>
    </submittedName>
</protein>
<dbReference type="InterPro" id="IPR029000">
    <property type="entry name" value="Cyclophilin-like_dom_sf"/>
</dbReference>
<dbReference type="PANTHER" id="PTHR43309">
    <property type="entry name" value="5-OXOPROLINASE SUBUNIT C"/>
    <property type="match status" value="1"/>
</dbReference>
<dbReference type="Pfam" id="PF02626">
    <property type="entry name" value="CT_A_B"/>
    <property type="match status" value="1"/>
</dbReference>
<dbReference type="InterPro" id="IPR003778">
    <property type="entry name" value="CT_A_B"/>
</dbReference>
<evidence type="ECO:0000256" key="1">
    <source>
        <dbReference type="ARBA" id="ARBA00022741"/>
    </source>
</evidence>
<dbReference type="SMART" id="SM00797">
    <property type="entry name" value="AHS2"/>
    <property type="match status" value="1"/>
</dbReference>
<dbReference type="GO" id="GO:0016787">
    <property type="term" value="F:hydrolase activity"/>
    <property type="evidence" value="ECO:0007669"/>
    <property type="project" value="UniProtKB-KW"/>
</dbReference>
<keyword evidence="1" id="KW-0547">Nucleotide-binding</keyword>
<name>A0A5N6S9P0_9BIFI</name>
<accession>A0A5N6S9P0</accession>
<gene>
    <name evidence="5" type="ORF">DDE84_01455</name>
</gene>
<dbReference type="Proteomes" id="UP000325415">
    <property type="component" value="Unassembled WGS sequence"/>
</dbReference>
<evidence type="ECO:0000313" key="6">
    <source>
        <dbReference type="Proteomes" id="UP000325415"/>
    </source>
</evidence>
<evidence type="ECO:0000256" key="3">
    <source>
        <dbReference type="ARBA" id="ARBA00022840"/>
    </source>
</evidence>
<keyword evidence="6" id="KW-1185">Reference proteome</keyword>
<dbReference type="GO" id="GO:0005524">
    <property type="term" value="F:ATP binding"/>
    <property type="evidence" value="ECO:0007669"/>
    <property type="project" value="UniProtKB-KW"/>
</dbReference>
<dbReference type="AlphaFoldDB" id="A0A5N6S9P0"/>
<keyword evidence="2 5" id="KW-0378">Hydrolase</keyword>
<proteinExistence type="predicted"/>
<organism evidence="5 6">
    <name type="scientific">Bifidobacterium tibiigranuli</name>
    <dbReference type="NCBI Taxonomy" id="2172043"/>
    <lineage>
        <taxon>Bacteria</taxon>
        <taxon>Bacillati</taxon>
        <taxon>Actinomycetota</taxon>
        <taxon>Actinomycetes</taxon>
        <taxon>Bifidobacteriales</taxon>
        <taxon>Bifidobacteriaceae</taxon>
        <taxon>Bifidobacterium</taxon>
    </lineage>
</organism>
<evidence type="ECO:0000259" key="4">
    <source>
        <dbReference type="SMART" id="SM00797"/>
    </source>
</evidence>
<dbReference type="PANTHER" id="PTHR43309:SF3">
    <property type="entry name" value="5-OXOPROLINASE SUBUNIT C"/>
    <property type="match status" value="1"/>
</dbReference>